<organism evidence="3 4">
    <name type="scientific">Roseateles chitinivorans</name>
    <dbReference type="NCBI Taxonomy" id="2917965"/>
    <lineage>
        <taxon>Bacteria</taxon>
        <taxon>Pseudomonadati</taxon>
        <taxon>Pseudomonadota</taxon>
        <taxon>Betaproteobacteria</taxon>
        <taxon>Burkholderiales</taxon>
        <taxon>Sphaerotilaceae</taxon>
        <taxon>Roseateles</taxon>
    </lineage>
</organism>
<dbReference type="InterPro" id="IPR018677">
    <property type="entry name" value="DUF2157"/>
</dbReference>
<dbReference type="Pfam" id="PF09925">
    <property type="entry name" value="DUF2157"/>
    <property type="match status" value="1"/>
</dbReference>
<gene>
    <name evidence="3" type="ORF">CS062_20110</name>
</gene>
<accession>A0A2G9C4T2</accession>
<dbReference type="AlphaFoldDB" id="A0A2G9C4T2"/>
<dbReference type="EMBL" id="PEOG01000067">
    <property type="protein sequence ID" value="PIM51375.1"/>
    <property type="molecule type" value="Genomic_DNA"/>
</dbReference>
<evidence type="ECO:0000313" key="3">
    <source>
        <dbReference type="EMBL" id="PIM51375.1"/>
    </source>
</evidence>
<comment type="caution">
    <text evidence="3">The sequence shown here is derived from an EMBL/GenBank/DDBJ whole genome shotgun (WGS) entry which is preliminary data.</text>
</comment>
<feature type="transmembrane region" description="Helical" evidence="1">
    <location>
        <begin position="257"/>
        <end position="278"/>
    </location>
</feature>
<keyword evidence="1" id="KW-1133">Transmembrane helix</keyword>
<evidence type="ECO:0000313" key="4">
    <source>
        <dbReference type="Proteomes" id="UP000231501"/>
    </source>
</evidence>
<feature type="transmembrane region" description="Helical" evidence="1">
    <location>
        <begin position="209"/>
        <end position="228"/>
    </location>
</feature>
<reference evidence="3 4" key="1">
    <citation type="submission" date="2017-11" db="EMBL/GenBank/DDBJ databases">
        <title>Draft genome sequence of Mitsuaria sp. HWN-4.</title>
        <authorList>
            <person name="Gundlapally S.R."/>
        </authorList>
    </citation>
    <scope>NUCLEOTIDE SEQUENCE [LARGE SCALE GENOMIC DNA]</scope>
    <source>
        <strain evidence="3 4">HWN-4</strain>
    </source>
</reference>
<keyword evidence="1" id="KW-0812">Transmembrane</keyword>
<feature type="transmembrane region" description="Helical" evidence="1">
    <location>
        <begin position="98"/>
        <end position="114"/>
    </location>
</feature>
<evidence type="ECO:0000256" key="1">
    <source>
        <dbReference type="SAM" id="Phobius"/>
    </source>
</evidence>
<dbReference type="RefSeq" id="WP_099863358.1">
    <property type="nucleotide sequence ID" value="NZ_PEOG01000067.1"/>
</dbReference>
<feature type="transmembrane region" description="Helical" evidence="1">
    <location>
        <begin position="177"/>
        <end position="197"/>
    </location>
</feature>
<feature type="transmembrane region" description="Helical" evidence="1">
    <location>
        <begin position="284"/>
        <end position="306"/>
    </location>
</feature>
<keyword evidence="1" id="KW-0472">Membrane</keyword>
<name>A0A2G9C4T2_9BURK</name>
<feature type="transmembrane region" description="Helical" evidence="1">
    <location>
        <begin position="234"/>
        <end position="250"/>
    </location>
</feature>
<dbReference type="Proteomes" id="UP000231501">
    <property type="component" value="Unassembled WGS sequence"/>
</dbReference>
<dbReference type="OrthoDB" id="327621at2"/>
<feature type="transmembrane region" description="Helical" evidence="1">
    <location>
        <begin position="126"/>
        <end position="142"/>
    </location>
</feature>
<evidence type="ECO:0000259" key="2">
    <source>
        <dbReference type="Pfam" id="PF09925"/>
    </source>
</evidence>
<keyword evidence="4" id="KW-1185">Reference proteome</keyword>
<feature type="transmembrane region" description="Helical" evidence="1">
    <location>
        <begin position="43"/>
        <end position="62"/>
    </location>
</feature>
<proteinExistence type="predicted"/>
<feature type="domain" description="DUF2157" evidence="2">
    <location>
        <begin position="9"/>
        <end position="147"/>
    </location>
</feature>
<sequence>MSLHEQLYQWTARQGLDASSARRLRALSGLDDPPRDPWTPLRLGAGALAAGLIGFGLILWVAANWDDFGRAMRFGLLEAVTTVSLIAAALLAAWRAPLALVAFLTLGGLLAYFGQTYQTGADTYQLFALWAALGLPIAWAARSDLVWTPWALVVATGIGLWMETFGGHGWRFDGSTVPVHALGFVAYGVLCAGLALRPSAASQPWAWRLAVLASVIAVSATALGGLFARHVAPQYFLGLGVMGIGLVLAWRRAEVYALSALALAVDTLLVAGLARLVYDAKGDLGGLLLIGLVACGLLAFSVSQIMRRVRAVEARS</sequence>
<protein>
    <recommendedName>
        <fullName evidence="2">DUF2157 domain-containing protein</fullName>
    </recommendedName>
</protein>